<accession>A0A0S8FTE1</accession>
<dbReference type="EMBL" id="LJUJ01000008">
    <property type="protein sequence ID" value="KPK63822.1"/>
    <property type="molecule type" value="Genomic_DNA"/>
</dbReference>
<proteinExistence type="predicted"/>
<keyword evidence="1" id="KW-0732">Signal</keyword>
<gene>
    <name evidence="3" type="ORF">AMJ83_05045</name>
</gene>
<evidence type="ECO:0000259" key="2">
    <source>
        <dbReference type="Pfam" id="PF20208"/>
    </source>
</evidence>
<dbReference type="Proteomes" id="UP000051373">
    <property type="component" value="Unassembled WGS sequence"/>
</dbReference>
<reference evidence="3 4" key="1">
    <citation type="journal article" date="2015" name="Microbiome">
        <title>Genomic resolution of linkages in carbon, nitrogen, and sulfur cycling among widespread estuary sediment bacteria.</title>
        <authorList>
            <person name="Baker B.J."/>
            <person name="Lazar C.S."/>
            <person name="Teske A.P."/>
            <person name="Dick G.J."/>
        </authorList>
    </citation>
    <scope>NUCLEOTIDE SEQUENCE [LARGE SCALE GENOMIC DNA]</scope>
    <source>
        <strain evidence="3">SM23_42</strain>
    </source>
</reference>
<feature type="chain" id="PRO_5006646425" description="ARG and Rhodanese-Phosphatase-superfamily-associated domain-containing protein" evidence="1">
    <location>
        <begin position="19"/>
        <end position="336"/>
    </location>
</feature>
<feature type="domain" description="ARG and Rhodanese-Phosphatase-superfamily-associated" evidence="2">
    <location>
        <begin position="31"/>
        <end position="314"/>
    </location>
</feature>
<dbReference type="Pfam" id="PF20208">
    <property type="entry name" value="ARPP-1"/>
    <property type="match status" value="1"/>
</dbReference>
<comment type="caution">
    <text evidence="3">The sequence shown here is derived from an EMBL/GenBank/DDBJ whole genome shotgun (WGS) entry which is preliminary data.</text>
</comment>
<sequence length="336" mass="38086">MKLIAFILMMFLASSQVADKPAAIRSSLKSLVISKSITYKNLTIFPLTRSFTPETEYVTLDEAMKRNWLTIREIGSGEVNFVELRNTGSDVVFIMTGEMISGAKQDRMLRDDVLIPPKSDWLKVPVYCVEHGRWVSVSSAFKSSELVVPNELRQRARITENQSQVWDEIASSQDRLGITSGTGAARANYEDEDTKKELTEYTKRLADIPKIKANTVGVCVTTGNRIICVDIFANNDLLMKYWHKLLKSYVMDAMHETKSTVHKTETQGLLDALSYAHTVSIGTPGLGNLFKIETDFGKGSALVHRDNVVHMDFFIEDLHDEPEWRLDMRRDQRLND</sequence>
<name>A0A0S8FTE1_UNCW3</name>
<evidence type="ECO:0000313" key="3">
    <source>
        <dbReference type="EMBL" id="KPK63822.1"/>
    </source>
</evidence>
<evidence type="ECO:0000313" key="4">
    <source>
        <dbReference type="Proteomes" id="UP000051373"/>
    </source>
</evidence>
<dbReference type="InterPro" id="IPR046699">
    <property type="entry name" value="ARPP-1"/>
</dbReference>
<dbReference type="STRING" id="1703779.AMJ83_05045"/>
<feature type="signal peptide" evidence="1">
    <location>
        <begin position="1"/>
        <end position="18"/>
    </location>
</feature>
<protein>
    <recommendedName>
        <fullName evidence="2">ARG and Rhodanese-Phosphatase-superfamily-associated domain-containing protein</fullName>
    </recommendedName>
</protein>
<organism evidence="3 4">
    <name type="scientific">candidate division WOR_3 bacterium SM23_42</name>
    <dbReference type="NCBI Taxonomy" id="1703779"/>
    <lineage>
        <taxon>Bacteria</taxon>
        <taxon>Bacteria division WOR-3</taxon>
    </lineage>
</organism>
<dbReference type="AlphaFoldDB" id="A0A0S8FTE1"/>
<evidence type="ECO:0000256" key="1">
    <source>
        <dbReference type="SAM" id="SignalP"/>
    </source>
</evidence>